<dbReference type="EMBL" id="JBHSAF010000001">
    <property type="protein sequence ID" value="MFC3912291.1"/>
    <property type="molecule type" value="Genomic_DNA"/>
</dbReference>
<evidence type="ECO:0000259" key="2">
    <source>
        <dbReference type="Pfam" id="PF10077"/>
    </source>
</evidence>
<dbReference type="Proteomes" id="UP001595692">
    <property type="component" value="Unassembled WGS sequence"/>
</dbReference>
<gene>
    <name evidence="3" type="ORF">ACFOSS_02275</name>
</gene>
<organism evidence="3 4">
    <name type="scientific">Pseudaeromonas sharmana</name>
    <dbReference type="NCBI Taxonomy" id="328412"/>
    <lineage>
        <taxon>Bacteria</taxon>
        <taxon>Pseudomonadati</taxon>
        <taxon>Pseudomonadota</taxon>
        <taxon>Gammaproteobacteria</taxon>
        <taxon>Aeromonadales</taxon>
        <taxon>Aeromonadaceae</taxon>
        <taxon>Pseudaeromonas</taxon>
    </lineage>
</organism>
<evidence type="ECO:0000313" key="4">
    <source>
        <dbReference type="Proteomes" id="UP001595692"/>
    </source>
</evidence>
<accession>A0ABV8CKD6</accession>
<feature type="transmembrane region" description="Helical" evidence="1">
    <location>
        <begin position="31"/>
        <end position="52"/>
    </location>
</feature>
<proteinExistence type="predicted"/>
<dbReference type="RefSeq" id="WP_377150394.1">
    <property type="nucleotide sequence ID" value="NZ_JBHSAF010000001.1"/>
</dbReference>
<dbReference type="InterPro" id="IPR018756">
    <property type="entry name" value="DUF2314"/>
</dbReference>
<keyword evidence="1" id="KW-0472">Membrane</keyword>
<reference evidence="4" key="1">
    <citation type="journal article" date="2019" name="Int. J. Syst. Evol. Microbiol.">
        <title>The Global Catalogue of Microorganisms (GCM) 10K type strain sequencing project: providing services to taxonomists for standard genome sequencing and annotation.</title>
        <authorList>
            <consortium name="The Broad Institute Genomics Platform"/>
            <consortium name="The Broad Institute Genome Sequencing Center for Infectious Disease"/>
            <person name="Wu L."/>
            <person name="Ma J."/>
        </authorList>
    </citation>
    <scope>NUCLEOTIDE SEQUENCE [LARGE SCALE GENOMIC DNA]</scope>
    <source>
        <strain evidence="4">CCUG 54939</strain>
    </source>
</reference>
<comment type="caution">
    <text evidence="3">The sequence shown here is derived from an EMBL/GenBank/DDBJ whole genome shotgun (WGS) entry which is preliminary data.</text>
</comment>
<keyword evidence="1" id="KW-0812">Transmembrane</keyword>
<dbReference type="Pfam" id="PF10077">
    <property type="entry name" value="DUF2314"/>
    <property type="match status" value="1"/>
</dbReference>
<evidence type="ECO:0000313" key="3">
    <source>
        <dbReference type="EMBL" id="MFC3912291.1"/>
    </source>
</evidence>
<feature type="domain" description="DUF2314" evidence="2">
    <location>
        <begin position="93"/>
        <end position="168"/>
    </location>
</feature>
<protein>
    <submittedName>
        <fullName evidence="3">DUF2314 domain-containing protein</fullName>
    </submittedName>
</protein>
<evidence type="ECO:0000256" key="1">
    <source>
        <dbReference type="SAM" id="Phobius"/>
    </source>
</evidence>
<keyword evidence="4" id="KW-1185">Reference proteome</keyword>
<sequence length="204" mass="22682">MRLLVIALLALVSLFPLLLFTTNVCGLNNDAGAVVSVILGWVVLPIILLHYWQGKPDPAVMAVAVDDPIMQAHIARATAQLPRFIDGLQRGEWAAYIKFPYAFDGEIEHVWGEAHAYQDGEFVTSLASAPVGALPETLPPRLRIPVAEIEDWTLTDAHGRSQGGYTLLATALLYEQRYGKLPQRYADELRRFVDFSWPLPPHQV</sequence>
<keyword evidence="1" id="KW-1133">Transmembrane helix</keyword>
<name>A0ABV8CKD6_9GAMM</name>